<feature type="transmembrane region" description="Helical" evidence="6">
    <location>
        <begin position="97"/>
        <end position="114"/>
    </location>
</feature>
<accession>A0A369B9M2</accession>
<evidence type="ECO:0000256" key="6">
    <source>
        <dbReference type="SAM" id="Phobius"/>
    </source>
</evidence>
<evidence type="ECO:0000256" key="3">
    <source>
        <dbReference type="ARBA" id="ARBA00022692"/>
    </source>
</evidence>
<dbReference type="Pfam" id="PF03553">
    <property type="entry name" value="Na_H_antiporter"/>
    <property type="match status" value="1"/>
</dbReference>
<keyword evidence="3 6" id="KW-0812">Transmembrane</keyword>
<dbReference type="AlphaFoldDB" id="A0A369B9M2"/>
<feature type="transmembrane region" description="Helical" evidence="6">
    <location>
        <begin position="135"/>
        <end position="155"/>
    </location>
</feature>
<dbReference type="GO" id="GO:0005886">
    <property type="term" value="C:plasma membrane"/>
    <property type="evidence" value="ECO:0007669"/>
    <property type="project" value="UniProtKB-SubCell"/>
</dbReference>
<organism evidence="8 9">
    <name type="scientific">Fontibacillus phaseoli</name>
    <dbReference type="NCBI Taxonomy" id="1416533"/>
    <lineage>
        <taxon>Bacteria</taxon>
        <taxon>Bacillati</taxon>
        <taxon>Bacillota</taxon>
        <taxon>Bacilli</taxon>
        <taxon>Bacillales</taxon>
        <taxon>Paenibacillaceae</taxon>
        <taxon>Fontibacillus</taxon>
    </lineage>
</organism>
<feature type="transmembrane region" description="Helical" evidence="6">
    <location>
        <begin position="299"/>
        <end position="316"/>
    </location>
</feature>
<dbReference type="Proteomes" id="UP000253090">
    <property type="component" value="Unassembled WGS sequence"/>
</dbReference>
<feature type="transmembrane region" description="Helical" evidence="6">
    <location>
        <begin position="478"/>
        <end position="499"/>
    </location>
</feature>
<keyword evidence="4 6" id="KW-1133">Transmembrane helix</keyword>
<feature type="transmembrane region" description="Helical" evidence="6">
    <location>
        <begin position="353"/>
        <end position="370"/>
    </location>
</feature>
<feature type="transmembrane region" description="Helical" evidence="6">
    <location>
        <begin position="322"/>
        <end position="341"/>
    </location>
</feature>
<dbReference type="OrthoDB" id="9762978at2"/>
<dbReference type="EMBL" id="QPJW01000007">
    <property type="protein sequence ID" value="RCX18111.1"/>
    <property type="molecule type" value="Genomic_DNA"/>
</dbReference>
<keyword evidence="9" id="KW-1185">Reference proteome</keyword>
<feature type="transmembrane region" description="Helical" evidence="6">
    <location>
        <begin position="434"/>
        <end position="457"/>
    </location>
</feature>
<dbReference type="InterPro" id="IPR018461">
    <property type="entry name" value="Na/H_Antiport_NhaC-like_C"/>
</dbReference>
<evidence type="ECO:0000256" key="1">
    <source>
        <dbReference type="ARBA" id="ARBA00004651"/>
    </source>
</evidence>
<reference evidence="8 9" key="1">
    <citation type="submission" date="2018-07" db="EMBL/GenBank/DDBJ databases">
        <title>Genomic Encyclopedia of Type Strains, Phase III (KMG-III): the genomes of soil and plant-associated and newly described type strains.</title>
        <authorList>
            <person name="Whitman W."/>
        </authorList>
    </citation>
    <scope>NUCLEOTIDE SEQUENCE [LARGE SCALE GENOMIC DNA]</scope>
    <source>
        <strain evidence="8 9">CECT 8333</strain>
    </source>
</reference>
<keyword evidence="2" id="KW-1003">Cell membrane</keyword>
<evidence type="ECO:0000256" key="2">
    <source>
        <dbReference type="ARBA" id="ARBA00022475"/>
    </source>
</evidence>
<evidence type="ECO:0000256" key="5">
    <source>
        <dbReference type="ARBA" id="ARBA00023136"/>
    </source>
</evidence>
<comment type="caution">
    <text evidence="8">The sequence shown here is derived from an EMBL/GenBank/DDBJ whole genome shotgun (WGS) entry which is preliminary data.</text>
</comment>
<evidence type="ECO:0000259" key="7">
    <source>
        <dbReference type="Pfam" id="PF03553"/>
    </source>
</evidence>
<feature type="transmembrane region" description="Helical" evidence="6">
    <location>
        <begin position="409"/>
        <end position="428"/>
    </location>
</feature>
<feature type="domain" description="Na+/H+ antiporter NhaC-like C-terminal" evidence="7">
    <location>
        <begin position="188"/>
        <end position="498"/>
    </location>
</feature>
<feature type="transmembrane region" description="Helical" evidence="6">
    <location>
        <begin position="382"/>
        <end position="402"/>
    </location>
</feature>
<feature type="transmembrane region" description="Helical" evidence="6">
    <location>
        <begin position="15"/>
        <end position="32"/>
    </location>
</feature>
<feature type="transmembrane region" description="Helical" evidence="6">
    <location>
        <begin position="225"/>
        <end position="244"/>
    </location>
</feature>
<proteinExistence type="predicted"/>
<evidence type="ECO:0000256" key="4">
    <source>
        <dbReference type="ARBA" id="ARBA00022989"/>
    </source>
</evidence>
<dbReference type="PANTHER" id="PTHR43478">
    <property type="entry name" value="NA+/H+ ANTIPORTER-RELATED"/>
    <property type="match status" value="1"/>
</dbReference>
<name>A0A369B9M2_9BACL</name>
<sequence length="500" mass="54085">MEKAKRFWAVQQNKVVYLAILIVFIVIGFAAPKGAESYGVWTLVPPVVMFLFVLTTRKILEGFLWGSFLAVFMKYKAQTLTVYNDKLIEQLSDPDNLSLIVIFMLFGCLIAVFEKSGVAAAFGEWASKKAKGGKMGLFITYLMTLLLSIDDYLSALTVGTCMTPVNDKFKTPREMNAMVLRTTAVPPCTLHPIGSWSIFIASLLVANHFAAPGKGMAEYMKMVPFLFYPIIIILVTLLAIIGIIPKIGPMKKAYARVAAGGSVSPEEIPEDETPEAADAVAAVAAEDVAQKPVKKPAKIINFFIPIIVLLASTIYFDMNIQMGLIVTVIVTAIVFIAQGIFNAEEYIETLLGGMKDMLMLTVLLIVSFVVSNSVDEIGFTEYIVGITGSKVSAALLPFLIFAAFSITEFLVSLNWALYIMAIPILIPLCEATGANPYLTIGALISAGIWGSNACFYSDAGIVVSASGKIDLYRHGISTIPYALIALVLSAGAYLAAGFIF</sequence>
<gene>
    <name evidence="8" type="ORF">DFP94_10765</name>
</gene>
<keyword evidence="5 6" id="KW-0472">Membrane</keyword>
<evidence type="ECO:0000313" key="8">
    <source>
        <dbReference type="EMBL" id="RCX18111.1"/>
    </source>
</evidence>
<evidence type="ECO:0000313" key="9">
    <source>
        <dbReference type="Proteomes" id="UP000253090"/>
    </source>
</evidence>
<comment type="subcellular location">
    <subcellularLocation>
        <location evidence="1">Cell membrane</location>
        <topology evidence="1">Multi-pass membrane protein</topology>
    </subcellularLocation>
</comment>
<dbReference type="PANTHER" id="PTHR43478:SF1">
    <property type="entry name" value="NA+_H+ ANTIPORTER NHAC-LIKE C-TERMINAL DOMAIN-CONTAINING PROTEIN"/>
    <property type="match status" value="1"/>
</dbReference>
<protein>
    <submittedName>
        <fullName evidence="8">Transporter (NhaC family)</fullName>
    </submittedName>
</protein>
<dbReference type="RefSeq" id="WP_114497622.1">
    <property type="nucleotide sequence ID" value="NZ_QPJW01000007.1"/>
</dbReference>